<dbReference type="AlphaFoldDB" id="A0A8T4KX31"/>
<organism evidence="1 2">
    <name type="scientific">Candidatus Iainarchaeum sp</name>
    <dbReference type="NCBI Taxonomy" id="3101447"/>
    <lineage>
        <taxon>Archaea</taxon>
        <taxon>Candidatus Iainarchaeota</taxon>
        <taxon>Candidatus Iainarchaeia</taxon>
        <taxon>Candidatus Iainarchaeales</taxon>
        <taxon>Candidatus Iainarchaeaceae</taxon>
        <taxon>Candidatus Iainarchaeum</taxon>
    </lineage>
</organism>
<dbReference type="GO" id="GO:0006355">
    <property type="term" value="P:regulation of DNA-templated transcription"/>
    <property type="evidence" value="ECO:0007669"/>
    <property type="project" value="InterPro"/>
</dbReference>
<sequence length="91" mass="10822">MQQYVMNVEPALIKEVDGIIKKEKLYSSRNEFIRDAVRSKVMDFRVLKMRALAKKARENAERHGVKIRLPTRKERDKFAEEFLKEKGFSLH</sequence>
<evidence type="ECO:0000313" key="2">
    <source>
        <dbReference type="Proteomes" id="UP000677687"/>
    </source>
</evidence>
<evidence type="ECO:0000313" key="1">
    <source>
        <dbReference type="EMBL" id="MBS3057420.1"/>
    </source>
</evidence>
<reference evidence="1" key="1">
    <citation type="submission" date="2021-03" db="EMBL/GenBank/DDBJ databases">
        <authorList>
            <person name="Jaffe A."/>
        </authorList>
    </citation>
    <scope>NUCLEOTIDE SEQUENCE</scope>
    <source>
        <strain evidence="1">RIFCSPHIGHO2_01_FULL_AR10_44_11</strain>
    </source>
</reference>
<gene>
    <name evidence="1" type="ORF">J4415_02220</name>
</gene>
<dbReference type="InterPro" id="IPR013321">
    <property type="entry name" value="Arc_rbn_hlx_hlx"/>
</dbReference>
<evidence type="ECO:0008006" key="3">
    <source>
        <dbReference type="Google" id="ProtNLM"/>
    </source>
</evidence>
<accession>A0A8T4KX31</accession>
<dbReference type="CDD" id="cd22231">
    <property type="entry name" value="RHH_NikR_HicB-like"/>
    <property type="match status" value="1"/>
</dbReference>
<proteinExistence type="predicted"/>
<comment type="caution">
    <text evidence="1">The sequence shown here is derived from an EMBL/GenBank/DDBJ whole genome shotgun (WGS) entry which is preliminary data.</text>
</comment>
<dbReference type="EMBL" id="JAGVWD010000032">
    <property type="protein sequence ID" value="MBS3057420.1"/>
    <property type="molecule type" value="Genomic_DNA"/>
</dbReference>
<protein>
    <recommendedName>
        <fullName evidence="3">Ribbon-helix-helix protein CopG domain-containing protein</fullName>
    </recommendedName>
</protein>
<dbReference type="Proteomes" id="UP000677687">
    <property type="component" value="Unassembled WGS sequence"/>
</dbReference>
<reference evidence="1" key="2">
    <citation type="submission" date="2021-05" db="EMBL/GenBank/DDBJ databases">
        <title>Protein family content uncovers lineage relationships and bacterial pathway maintenance mechanisms in DPANN archaea.</title>
        <authorList>
            <person name="Castelle C.J."/>
            <person name="Meheust R."/>
            <person name="Jaffe A.L."/>
            <person name="Seitz K."/>
            <person name="Gong X."/>
            <person name="Baker B.J."/>
            <person name="Banfield J.F."/>
        </authorList>
    </citation>
    <scope>NUCLEOTIDE SEQUENCE</scope>
    <source>
        <strain evidence="1">RIFCSPHIGHO2_01_FULL_AR10_44_11</strain>
    </source>
</reference>
<name>A0A8T4KX31_9ARCH</name>
<dbReference type="Gene3D" id="1.10.1220.10">
    <property type="entry name" value="Met repressor-like"/>
    <property type="match status" value="1"/>
</dbReference>